<dbReference type="Gene3D" id="3.30.70.1380">
    <property type="entry name" value="Transcriptional regulatory protein pf0864 domain like"/>
    <property type="match status" value="1"/>
</dbReference>
<evidence type="ECO:0000256" key="1">
    <source>
        <dbReference type="ARBA" id="ARBA00022596"/>
    </source>
</evidence>
<evidence type="ECO:0000313" key="2">
    <source>
        <dbReference type="EMBL" id="KQL46121.1"/>
    </source>
</evidence>
<proteinExistence type="predicted"/>
<dbReference type="PANTHER" id="PTHR36566:SF1">
    <property type="entry name" value="PYRIDINIUM-3,5-BISTHIOCARBOXYLIC ACID MONONUCLEOTIDE NICKEL INSERTION PROTEIN"/>
    <property type="match status" value="1"/>
</dbReference>
<accession>A0ABR5N699</accession>
<protein>
    <recommendedName>
        <fullName evidence="4">LarC family nickel insertion protein</fullName>
    </recommendedName>
</protein>
<keyword evidence="3" id="KW-1185">Reference proteome</keyword>
<reference evidence="2 3" key="1">
    <citation type="submission" date="2015-09" db="EMBL/GenBank/DDBJ databases">
        <title>Genome sequencing project for genomic taxonomy and phylogenomics of Bacillus-like bacteria.</title>
        <authorList>
            <person name="Liu B."/>
            <person name="Wang J."/>
            <person name="Zhu Y."/>
            <person name="Liu G."/>
            <person name="Chen Q."/>
            <person name="Chen Z."/>
            <person name="Lan J."/>
            <person name="Che J."/>
            <person name="Ge C."/>
            <person name="Shi H."/>
            <person name="Pan Z."/>
            <person name="Liu X."/>
        </authorList>
    </citation>
    <scope>NUCLEOTIDE SEQUENCE [LARGE SCALE GENOMIC DNA]</scope>
    <source>
        <strain evidence="2 3">DSM 8552</strain>
    </source>
</reference>
<dbReference type="Proteomes" id="UP000051063">
    <property type="component" value="Unassembled WGS sequence"/>
</dbReference>
<dbReference type="EMBL" id="LJJB01000010">
    <property type="protein sequence ID" value="KQL46121.1"/>
    <property type="molecule type" value="Genomic_DNA"/>
</dbReference>
<dbReference type="Gene3D" id="3.10.20.300">
    <property type="entry name" value="mk0293 like domain"/>
    <property type="match status" value="1"/>
</dbReference>
<sequence length="326" mass="36868">MKLVIRADAPLTLRQLIEPLRRVGALSHEKQVEGVVLGKRVKELAQRYRVLCPRTDWEEEEAALMELAECYPIPLLSGDLLVQRLPVPTGLPFRFLELMTGWVMKESSAWGIETFSPHAMLWLREIGAVPLSQLGGHLQRIEYGQDVAVLVLDEEDQQSAVPIVREQKNHAEEHIDEGMLIMQVNLDDSSPEWLAYVMEQCLQAGANDVHFLPVTMKKSRPGTLLQVMCYQSEAEALKTILFTETTTFGIRSFPVDCHRLARRFVTVDTQWGEVVVKLGYHRGQRVQVAPEYAVCARLAEAAKIPLKQVYQQAISLAVEKSLVNFL</sequence>
<comment type="caution">
    <text evidence="2">The sequence shown here is derived from an EMBL/GenBank/DDBJ whole genome shotgun (WGS) entry which is preliminary data.</text>
</comment>
<dbReference type="Pfam" id="PF01969">
    <property type="entry name" value="Ni_insertion"/>
    <property type="match status" value="1"/>
</dbReference>
<dbReference type="RefSeq" id="WP_055745196.1">
    <property type="nucleotide sequence ID" value="NZ_LJJB01000010.1"/>
</dbReference>
<evidence type="ECO:0000313" key="3">
    <source>
        <dbReference type="Proteomes" id="UP000051063"/>
    </source>
</evidence>
<keyword evidence="1" id="KW-0533">Nickel</keyword>
<evidence type="ECO:0008006" key="4">
    <source>
        <dbReference type="Google" id="ProtNLM"/>
    </source>
</evidence>
<organism evidence="2 3">
    <name type="scientific">Brevibacillus choshinensis</name>
    <dbReference type="NCBI Taxonomy" id="54911"/>
    <lineage>
        <taxon>Bacteria</taxon>
        <taxon>Bacillati</taxon>
        <taxon>Bacillota</taxon>
        <taxon>Bacilli</taxon>
        <taxon>Bacillales</taxon>
        <taxon>Paenibacillaceae</taxon>
        <taxon>Brevibacillus</taxon>
    </lineage>
</organism>
<dbReference type="PANTHER" id="PTHR36566">
    <property type="entry name" value="NICKEL INSERTION PROTEIN-RELATED"/>
    <property type="match status" value="1"/>
</dbReference>
<name>A0ABR5N699_BRECH</name>
<dbReference type="InterPro" id="IPR002822">
    <property type="entry name" value="Ni_insertion"/>
</dbReference>
<gene>
    <name evidence="2" type="ORF">AN963_14100</name>
</gene>